<feature type="compositionally biased region" description="Basic and acidic residues" evidence="2">
    <location>
        <begin position="186"/>
        <end position="202"/>
    </location>
</feature>
<keyword evidence="3" id="KW-0732">Signal</keyword>
<dbReference type="EMBL" id="KB199650">
    <property type="protein sequence ID" value="ESP05335.1"/>
    <property type="molecule type" value="Genomic_DNA"/>
</dbReference>
<reference evidence="5 6" key="1">
    <citation type="journal article" date="2013" name="Nature">
        <title>Insights into bilaterian evolution from three spiralian genomes.</title>
        <authorList>
            <person name="Simakov O."/>
            <person name="Marletaz F."/>
            <person name="Cho S.J."/>
            <person name="Edsinger-Gonzales E."/>
            <person name="Havlak P."/>
            <person name="Hellsten U."/>
            <person name="Kuo D.H."/>
            <person name="Larsson T."/>
            <person name="Lv J."/>
            <person name="Arendt D."/>
            <person name="Savage R."/>
            <person name="Osoegawa K."/>
            <person name="de Jong P."/>
            <person name="Grimwood J."/>
            <person name="Chapman J.A."/>
            <person name="Shapiro H."/>
            <person name="Aerts A."/>
            <person name="Otillar R.P."/>
            <person name="Terry A.Y."/>
            <person name="Boore J.L."/>
            <person name="Grigoriev I.V."/>
            <person name="Lindberg D.R."/>
            <person name="Seaver E.C."/>
            <person name="Weisblat D.A."/>
            <person name="Putnam N.H."/>
            <person name="Rokhsar D.S."/>
        </authorList>
    </citation>
    <scope>NUCLEOTIDE SEQUENCE [LARGE SCALE GENOMIC DNA]</scope>
</reference>
<dbReference type="Proteomes" id="UP000030746">
    <property type="component" value="Unassembled WGS sequence"/>
</dbReference>
<evidence type="ECO:0000313" key="5">
    <source>
        <dbReference type="EMBL" id="ESP05335.1"/>
    </source>
</evidence>
<name>V4CS66_LOTGI</name>
<dbReference type="InterPro" id="IPR042415">
    <property type="entry name" value="CNPY"/>
</dbReference>
<keyword evidence="6" id="KW-1185">Reference proteome</keyword>
<protein>
    <recommendedName>
        <fullName evidence="4">DUF3456 domain-containing protein</fullName>
    </recommendedName>
</protein>
<feature type="chain" id="PRO_5004718107" description="DUF3456 domain-containing protein" evidence="3">
    <location>
        <begin position="20"/>
        <end position="220"/>
    </location>
</feature>
<comment type="similarity">
    <text evidence="1">Belongs to the canopy family.</text>
</comment>
<gene>
    <name evidence="5" type="ORF">LOTGIDRAFT_227967</name>
</gene>
<feature type="region of interest" description="Disordered" evidence="2">
    <location>
        <begin position="176"/>
        <end position="220"/>
    </location>
</feature>
<proteinExistence type="inferred from homology"/>
<evidence type="ECO:0000256" key="1">
    <source>
        <dbReference type="ARBA" id="ARBA00007285"/>
    </source>
</evidence>
<dbReference type="CTD" id="20247487"/>
<evidence type="ECO:0000256" key="3">
    <source>
        <dbReference type="SAM" id="SignalP"/>
    </source>
</evidence>
<dbReference type="AlphaFoldDB" id="V4CS66"/>
<dbReference type="OMA" id="CEQMKEY"/>
<dbReference type="GeneID" id="20247487"/>
<dbReference type="RefSeq" id="XP_009043880.1">
    <property type="nucleotide sequence ID" value="XM_009045632.1"/>
</dbReference>
<evidence type="ECO:0000259" key="4">
    <source>
        <dbReference type="Pfam" id="PF11938"/>
    </source>
</evidence>
<evidence type="ECO:0000313" key="6">
    <source>
        <dbReference type="Proteomes" id="UP000030746"/>
    </source>
</evidence>
<dbReference type="OrthoDB" id="192915at2759"/>
<feature type="signal peptide" evidence="3">
    <location>
        <begin position="1"/>
        <end position="19"/>
    </location>
</feature>
<dbReference type="KEGG" id="lgi:LOTGIDRAFT_227967"/>
<dbReference type="PANTHER" id="PTHR13341">
    <property type="entry name" value="MIR-INTERACTING SAPOSIN-LIKE PROTEIN"/>
    <property type="match status" value="1"/>
</dbReference>
<dbReference type="Pfam" id="PF11938">
    <property type="entry name" value="DUF3456"/>
    <property type="match status" value="1"/>
</dbReference>
<organism evidence="5 6">
    <name type="scientific">Lottia gigantea</name>
    <name type="common">Giant owl limpet</name>
    <dbReference type="NCBI Taxonomy" id="225164"/>
    <lineage>
        <taxon>Eukaryota</taxon>
        <taxon>Metazoa</taxon>
        <taxon>Spiralia</taxon>
        <taxon>Lophotrochozoa</taxon>
        <taxon>Mollusca</taxon>
        <taxon>Gastropoda</taxon>
        <taxon>Patellogastropoda</taxon>
        <taxon>Lottioidea</taxon>
        <taxon>Lottiidae</taxon>
        <taxon>Lottia</taxon>
    </lineage>
</organism>
<dbReference type="InterPro" id="IPR021852">
    <property type="entry name" value="DUF3456"/>
</dbReference>
<dbReference type="GO" id="GO:0005783">
    <property type="term" value="C:endoplasmic reticulum"/>
    <property type="evidence" value="ECO:0007669"/>
    <property type="project" value="TreeGrafter"/>
</dbReference>
<dbReference type="PANTHER" id="PTHR13341:SF2">
    <property type="entry name" value="PROTEIN SEELE"/>
    <property type="match status" value="1"/>
</dbReference>
<evidence type="ECO:0000256" key="2">
    <source>
        <dbReference type="SAM" id="MobiDB-lite"/>
    </source>
</evidence>
<feature type="domain" description="DUF3456" evidence="4">
    <location>
        <begin position="26"/>
        <end position="168"/>
    </location>
</feature>
<dbReference type="HOGENOM" id="CLU_095726_2_1_1"/>
<dbReference type="STRING" id="225164.V4CS66"/>
<accession>V4CS66</accession>
<sequence>MDLSGLLIVFTNLLLLVESKKDIYLYCAVCRTLVDEVKWSISQVDPKKTIEVGSFRVDTHGNQARSEIPFAGSHSHLIEVMESICDKMRDYGKTIDNLSRNTMMRIYGREGQSLSRKNIISDSSFTPKIRRYCDTIIEDFEEEIIKVFKDNNIETLEFAICTEIVDVCTSEDLKEPLPVAEDEEEVLSKEEELDKELQKDDEQNYDQNDVDLLEKDREEL</sequence>